<dbReference type="OrthoDB" id="2377236at2759"/>
<name>A0A397UDQ9_9GLOM</name>
<accession>A0A397UDQ9</accession>
<evidence type="ECO:0000313" key="3">
    <source>
        <dbReference type="Proteomes" id="UP000266673"/>
    </source>
</evidence>
<organism evidence="2 3">
    <name type="scientific">Gigaspora rosea</name>
    <dbReference type="NCBI Taxonomy" id="44941"/>
    <lineage>
        <taxon>Eukaryota</taxon>
        <taxon>Fungi</taxon>
        <taxon>Fungi incertae sedis</taxon>
        <taxon>Mucoromycota</taxon>
        <taxon>Glomeromycotina</taxon>
        <taxon>Glomeromycetes</taxon>
        <taxon>Diversisporales</taxon>
        <taxon>Gigasporaceae</taxon>
        <taxon>Gigaspora</taxon>
    </lineage>
</organism>
<gene>
    <name evidence="2" type="ORF">C2G38_405458</name>
</gene>
<feature type="compositionally biased region" description="Acidic residues" evidence="1">
    <location>
        <begin position="279"/>
        <end position="301"/>
    </location>
</feature>
<comment type="caution">
    <text evidence="2">The sequence shown here is derived from an EMBL/GenBank/DDBJ whole genome shotgun (WGS) entry which is preliminary data.</text>
</comment>
<dbReference type="EMBL" id="QKWP01001604">
    <property type="protein sequence ID" value="RIB07751.1"/>
    <property type="molecule type" value="Genomic_DNA"/>
</dbReference>
<keyword evidence="3" id="KW-1185">Reference proteome</keyword>
<protein>
    <submittedName>
        <fullName evidence="2">Uncharacterized protein</fullName>
    </submittedName>
</protein>
<dbReference type="AlphaFoldDB" id="A0A397UDQ9"/>
<feature type="region of interest" description="Disordered" evidence="1">
    <location>
        <begin position="268"/>
        <end position="306"/>
    </location>
</feature>
<proteinExistence type="predicted"/>
<evidence type="ECO:0000256" key="1">
    <source>
        <dbReference type="SAM" id="MobiDB-lite"/>
    </source>
</evidence>
<dbReference type="Proteomes" id="UP000266673">
    <property type="component" value="Unassembled WGS sequence"/>
</dbReference>
<evidence type="ECO:0000313" key="2">
    <source>
        <dbReference type="EMBL" id="RIB07751.1"/>
    </source>
</evidence>
<sequence>MAEYLENACKYLKANNLNPDRAIIDVLRLRVFYNQKYESAIKLLQHSIIPCKSPECITLESSKTTSGIIEINTSLESYLVSSIELFLKNTRRKTLIEFFIDEIIKLDGIPSPSIGNEFDAIFIAAIIQKRGLNAREELNRWKAGQQFDLPSWITPTMEFVTISNLSRVVPMAKYVEDETYRYYAIQPDTYSGSDLMISLVDDKQNVVLLSASCTVSVNPIEQDKVKKQLIKSCMKFQYMECPRKRKNSETVEFAPCKKRTRLQTGLGVIPNDTTAKENDLEDEDDLEEDEDDLEADEDDLEEKEHGQDLNFDDVDYDLDYTKNIKKYRISKVSACAKDHEEIKTSTENRKHIYVSVELPHRRSKRPELFRFNEYGDLVIIVDDRNMELIFGPVIKELVDSLRQRRENLMDETD</sequence>
<reference evidence="2 3" key="1">
    <citation type="submission" date="2018-06" db="EMBL/GenBank/DDBJ databases">
        <title>Comparative genomics reveals the genomic features of Rhizophagus irregularis, R. cerebriforme, R. diaphanum and Gigaspora rosea, and their symbiotic lifestyle signature.</title>
        <authorList>
            <person name="Morin E."/>
            <person name="San Clemente H."/>
            <person name="Chen E.C.H."/>
            <person name="De La Providencia I."/>
            <person name="Hainaut M."/>
            <person name="Kuo A."/>
            <person name="Kohler A."/>
            <person name="Murat C."/>
            <person name="Tang N."/>
            <person name="Roy S."/>
            <person name="Loubradou J."/>
            <person name="Henrissat B."/>
            <person name="Grigoriev I.V."/>
            <person name="Corradi N."/>
            <person name="Roux C."/>
            <person name="Martin F.M."/>
        </authorList>
    </citation>
    <scope>NUCLEOTIDE SEQUENCE [LARGE SCALE GENOMIC DNA]</scope>
    <source>
        <strain evidence="2 3">DAOM 194757</strain>
    </source>
</reference>